<dbReference type="GO" id="GO:0006751">
    <property type="term" value="P:glutathione catabolic process"/>
    <property type="evidence" value="ECO:0007669"/>
    <property type="project" value="InterPro"/>
</dbReference>
<dbReference type="InterPro" id="IPR013024">
    <property type="entry name" value="GGCT-like"/>
</dbReference>
<sequence length="215" mass="23993">MTLDTTHLNRHMTHFDGHHEIWLFGYGSLIWKADFPFLERRPACIHGWERRFWQASHDHRGTPEAPGRVVTLVRRPEAVCHGMAYRITPEVLGPLDVREKNGYLREVTTLHFLAPDEHVPGGGSPDQTRHAHAEGLVYIATEHNAAFLGEAPLDAIVEQIATAHGPSGPNRDYLLNLAEALATLGVDDPHVFALARRLRALLVPQRSAGPARGER</sequence>
<reference evidence="3 4" key="1">
    <citation type="submission" date="2020-08" db="EMBL/GenBank/DDBJ databases">
        <title>Genomic Encyclopedia of Type Strains, Phase III (KMG-III): the genomes of soil and plant-associated and newly described type strains.</title>
        <authorList>
            <person name="Whitman W."/>
        </authorList>
    </citation>
    <scope>NUCLEOTIDE SEQUENCE [LARGE SCALE GENOMIC DNA]</scope>
    <source>
        <strain evidence="3 4">CECT 7282</strain>
    </source>
</reference>
<dbReference type="PANTHER" id="PTHR12192:SF2">
    <property type="entry name" value="GLUTATHIONE-SPECIFIC GAMMA-GLUTAMYLCYCLOTRANSFERASE 2"/>
    <property type="match status" value="1"/>
</dbReference>
<dbReference type="GO" id="GO:0061928">
    <property type="term" value="F:glutathione specific gamma-glutamylcyclotransferase activity"/>
    <property type="evidence" value="ECO:0007669"/>
    <property type="project" value="UniProtKB-EC"/>
</dbReference>
<dbReference type="Gene3D" id="3.10.490.10">
    <property type="entry name" value="Gamma-glutamyl cyclotransferase-like"/>
    <property type="match status" value="1"/>
</dbReference>
<dbReference type="EC" id="4.3.2.7" evidence="1"/>
<dbReference type="Pfam" id="PF04752">
    <property type="entry name" value="ChaC"/>
    <property type="match status" value="1"/>
</dbReference>
<evidence type="ECO:0000256" key="1">
    <source>
        <dbReference type="ARBA" id="ARBA00012344"/>
    </source>
</evidence>
<gene>
    <name evidence="3" type="ORF">FHR94_000878</name>
</gene>
<name>A0A839VAD2_9GAMM</name>
<dbReference type="PANTHER" id="PTHR12192">
    <property type="entry name" value="CATION TRANSPORT PROTEIN CHAC-RELATED"/>
    <property type="match status" value="1"/>
</dbReference>
<accession>A0A839VAD2</accession>
<organism evidence="3 4">
    <name type="scientific">Halomonas cerina</name>
    <dbReference type="NCBI Taxonomy" id="447424"/>
    <lineage>
        <taxon>Bacteria</taxon>
        <taxon>Pseudomonadati</taxon>
        <taxon>Pseudomonadota</taxon>
        <taxon>Gammaproteobacteria</taxon>
        <taxon>Oceanospirillales</taxon>
        <taxon>Halomonadaceae</taxon>
        <taxon>Halomonas</taxon>
    </lineage>
</organism>
<dbReference type="Proteomes" id="UP000547614">
    <property type="component" value="Unassembled WGS sequence"/>
</dbReference>
<dbReference type="EMBL" id="JACHXP010000003">
    <property type="protein sequence ID" value="MBB3189654.1"/>
    <property type="molecule type" value="Genomic_DNA"/>
</dbReference>
<protein>
    <recommendedName>
        <fullName evidence="1">glutathione-specific gamma-glutamylcyclotransferase</fullName>
        <ecNumber evidence="1">4.3.2.7</ecNumber>
    </recommendedName>
</protein>
<dbReference type="InterPro" id="IPR006840">
    <property type="entry name" value="ChaC"/>
</dbReference>
<dbReference type="GO" id="GO:0005737">
    <property type="term" value="C:cytoplasm"/>
    <property type="evidence" value="ECO:0007669"/>
    <property type="project" value="TreeGrafter"/>
</dbReference>
<dbReference type="InterPro" id="IPR036568">
    <property type="entry name" value="GGCT-like_sf"/>
</dbReference>
<comment type="caution">
    <text evidence="3">The sequence shown here is derived from an EMBL/GenBank/DDBJ whole genome shotgun (WGS) entry which is preliminary data.</text>
</comment>
<evidence type="ECO:0000313" key="4">
    <source>
        <dbReference type="Proteomes" id="UP000547614"/>
    </source>
</evidence>
<dbReference type="SUPFAM" id="SSF110857">
    <property type="entry name" value="Gamma-glutamyl cyclotransferase-like"/>
    <property type="match status" value="1"/>
</dbReference>
<keyword evidence="2" id="KW-0456">Lyase</keyword>
<dbReference type="CDD" id="cd06661">
    <property type="entry name" value="GGCT_like"/>
    <property type="match status" value="1"/>
</dbReference>
<dbReference type="RefSeq" id="WP_183324395.1">
    <property type="nucleotide sequence ID" value="NZ_JACHXP010000003.1"/>
</dbReference>
<proteinExistence type="predicted"/>
<keyword evidence="4" id="KW-1185">Reference proteome</keyword>
<evidence type="ECO:0000313" key="3">
    <source>
        <dbReference type="EMBL" id="MBB3189654.1"/>
    </source>
</evidence>
<evidence type="ECO:0000256" key="2">
    <source>
        <dbReference type="ARBA" id="ARBA00023239"/>
    </source>
</evidence>
<dbReference type="AlphaFoldDB" id="A0A839VAD2"/>